<reference evidence="1" key="1">
    <citation type="submission" date="2019-07" db="EMBL/GenBank/DDBJ databases">
        <authorList>
            <person name="Dittberner H."/>
        </authorList>
    </citation>
    <scope>NUCLEOTIDE SEQUENCE [LARGE SCALE GENOMIC DNA]</scope>
</reference>
<sequence length="233" mass="25279">MVSTEPSMVIKGIKGRSRKVRDRCQSLEKALIEMAYPGMNKAIDTRPITGQLAMSEGSTELSLMVVDAVSSNVQPSNRGDGTVLDVTGLEVRNELSHEPALEYGKNVRKALFQELKETTEEQKGLGIMDGLVPATEVNGASSEDMILDPMVTESNQLSEALESKVSDTDEVRQEVDLQVQIEESGNEGKGSVLMIKESATTKNHVEQVDTEKPVVAATRKKIGKGTVMLKGMD</sequence>
<comment type="caution">
    <text evidence="1">The sequence shown here is derived from an EMBL/GenBank/DDBJ whole genome shotgun (WGS) entry which is preliminary data.</text>
</comment>
<protein>
    <submittedName>
        <fullName evidence="1">Uncharacterized protein</fullName>
    </submittedName>
</protein>
<dbReference type="Proteomes" id="UP000489600">
    <property type="component" value="Unassembled WGS sequence"/>
</dbReference>
<gene>
    <name evidence="1" type="ORF">ANE_LOCUS9058</name>
</gene>
<evidence type="ECO:0000313" key="2">
    <source>
        <dbReference type="Proteomes" id="UP000489600"/>
    </source>
</evidence>
<dbReference type="EMBL" id="CABITT030000003">
    <property type="protein sequence ID" value="VVA98613.1"/>
    <property type="molecule type" value="Genomic_DNA"/>
</dbReference>
<dbReference type="AlphaFoldDB" id="A0A565BAJ4"/>
<keyword evidence="2" id="KW-1185">Reference proteome</keyword>
<evidence type="ECO:0000313" key="1">
    <source>
        <dbReference type="EMBL" id="VVA98613.1"/>
    </source>
</evidence>
<proteinExistence type="predicted"/>
<organism evidence="1 2">
    <name type="scientific">Arabis nemorensis</name>
    <dbReference type="NCBI Taxonomy" id="586526"/>
    <lineage>
        <taxon>Eukaryota</taxon>
        <taxon>Viridiplantae</taxon>
        <taxon>Streptophyta</taxon>
        <taxon>Embryophyta</taxon>
        <taxon>Tracheophyta</taxon>
        <taxon>Spermatophyta</taxon>
        <taxon>Magnoliopsida</taxon>
        <taxon>eudicotyledons</taxon>
        <taxon>Gunneridae</taxon>
        <taxon>Pentapetalae</taxon>
        <taxon>rosids</taxon>
        <taxon>malvids</taxon>
        <taxon>Brassicales</taxon>
        <taxon>Brassicaceae</taxon>
        <taxon>Arabideae</taxon>
        <taxon>Arabis</taxon>
    </lineage>
</organism>
<accession>A0A565BAJ4</accession>
<name>A0A565BAJ4_9BRAS</name>